<evidence type="ECO:0000313" key="2">
    <source>
        <dbReference type="Proteomes" id="UP000547973"/>
    </source>
</evidence>
<gene>
    <name evidence="1" type="ORF">BKA03_001260</name>
</gene>
<evidence type="ECO:0000313" key="1">
    <source>
        <dbReference type="EMBL" id="NYI41141.1"/>
    </source>
</evidence>
<organism evidence="1 2">
    <name type="scientific">Demequina lutea</name>
    <dbReference type="NCBI Taxonomy" id="431489"/>
    <lineage>
        <taxon>Bacteria</taxon>
        <taxon>Bacillati</taxon>
        <taxon>Actinomycetota</taxon>
        <taxon>Actinomycetes</taxon>
        <taxon>Micrococcales</taxon>
        <taxon>Demequinaceae</taxon>
        <taxon>Demequina</taxon>
    </lineage>
</organism>
<comment type="caution">
    <text evidence="1">The sequence shown here is derived from an EMBL/GenBank/DDBJ whole genome shotgun (WGS) entry which is preliminary data.</text>
</comment>
<proteinExistence type="predicted"/>
<accession>A0A7Y9ZD31</accession>
<dbReference type="EMBL" id="JACBZO010000001">
    <property type="protein sequence ID" value="NYI41141.1"/>
    <property type="molecule type" value="Genomic_DNA"/>
</dbReference>
<keyword evidence="2" id="KW-1185">Reference proteome</keyword>
<sequence>MTSKTTILVIGDGFEGHEPQDFPTLVAVMVADMRAQGHPIEILTENEFATRIRNAKSSALAFE</sequence>
<reference evidence="1 2" key="1">
    <citation type="submission" date="2020-07" db="EMBL/GenBank/DDBJ databases">
        <title>Sequencing the genomes of 1000 actinobacteria strains.</title>
        <authorList>
            <person name="Klenk H.-P."/>
        </authorList>
    </citation>
    <scope>NUCLEOTIDE SEQUENCE [LARGE SCALE GENOMIC DNA]</scope>
    <source>
        <strain evidence="1 2">DSM 19970</strain>
    </source>
</reference>
<name>A0A7Y9ZD31_9MICO</name>
<dbReference type="Proteomes" id="UP000547973">
    <property type="component" value="Unassembled WGS sequence"/>
</dbReference>
<protein>
    <submittedName>
        <fullName evidence="1">Uncharacterized protein</fullName>
    </submittedName>
</protein>
<dbReference type="AlphaFoldDB" id="A0A7Y9ZD31"/>